<sequence>MLSGITGKNSRASKGLPVQMLIFFLCVLIVCFGIFAHTKLIQRTWFQWFGEYAVSIYYDNQNADSHVEFGRADVYLEIYKGRWHMFFDIPCYRQRIANQVENNEMLNEWEIPEMDDYSFVLKNNARQTRYRHFCR</sequence>
<keyword evidence="1" id="KW-1133">Transmembrane helix</keyword>
<keyword evidence="1" id="KW-0812">Transmembrane</keyword>
<protein>
    <submittedName>
        <fullName evidence="2">Uncharacterized protein</fullName>
    </submittedName>
</protein>
<keyword evidence="3" id="KW-1185">Reference proteome</keyword>
<name>A0ABY3S3P5_9ENTR</name>
<gene>
    <name evidence="2" type="ORF">G163CM_20540</name>
</gene>
<organism evidence="2 3">
    <name type="scientific">Pseudocitrobacter corydidari</name>
    <dbReference type="NCBI Taxonomy" id="2891570"/>
    <lineage>
        <taxon>Bacteria</taxon>
        <taxon>Pseudomonadati</taxon>
        <taxon>Pseudomonadota</taxon>
        <taxon>Gammaproteobacteria</taxon>
        <taxon>Enterobacterales</taxon>
        <taxon>Enterobacteriaceae</taxon>
        <taxon>Pseudocitrobacter</taxon>
    </lineage>
</organism>
<evidence type="ECO:0000256" key="1">
    <source>
        <dbReference type="SAM" id="Phobius"/>
    </source>
</evidence>
<dbReference type="Proteomes" id="UP001199659">
    <property type="component" value="Chromosome"/>
</dbReference>
<evidence type="ECO:0000313" key="2">
    <source>
        <dbReference type="EMBL" id="UGS41352.1"/>
    </source>
</evidence>
<reference evidence="2 3" key="1">
    <citation type="journal article" date="2022" name="Int. J. Syst. Evol. Microbiol.">
        <title>Pseudocitrobacter corydidari sp. nov., isolated from the Asian emerald cockroach Corydidarum magnifica.</title>
        <authorList>
            <person name="Guzman J."/>
            <person name="Poehlein A."/>
            <person name="Glaeser S.P."/>
            <person name="Schwengers O."/>
            <person name="Blom J."/>
            <person name="Hollensteiner J."/>
            <person name="Kampfer P."/>
            <person name="Vilcinskas A."/>
        </authorList>
    </citation>
    <scope>NUCLEOTIDE SEQUENCE [LARGE SCALE GENOMIC DNA]</scope>
    <source>
        <strain evidence="2">G163CM</strain>
    </source>
</reference>
<proteinExistence type="predicted"/>
<accession>A0ABY3S3P5</accession>
<dbReference type="EMBL" id="CP087880">
    <property type="protein sequence ID" value="UGS41352.1"/>
    <property type="molecule type" value="Genomic_DNA"/>
</dbReference>
<evidence type="ECO:0000313" key="3">
    <source>
        <dbReference type="Proteomes" id="UP001199659"/>
    </source>
</evidence>
<dbReference type="RefSeq" id="WP_231828083.1">
    <property type="nucleotide sequence ID" value="NZ_CP087880.1"/>
</dbReference>
<keyword evidence="1" id="KW-0472">Membrane</keyword>
<feature type="transmembrane region" description="Helical" evidence="1">
    <location>
        <begin position="20"/>
        <end position="38"/>
    </location>
</feature>